<proteinExistence type="predicted"/>
<dbReference type="Proteomes" id="UP000181909">
    <property type="component" value="Unassembled WGS sequence"/>
</dbReference>
<keyword evidence="1" id="KW-0472">Membrane</keyword>
<evidence type="ECO:0000259" key="2">
    <source>
        <dbReference type="Pfam" id="PF03703"/>
    </source>
</evidence>
<dbReference type="OrthoDB" id="3730669at2"/>
<evidence type="ECO:0000313" key="4">
    <source>
        <dbReference type="Proteomes" id="UP000181909"/>
    </source>
</evidence>
<dbReference type="EMBL" id="FPJO01000006">
    <property type="protein sequence ID" value="SFX76861.1"/>
    <property type="molecule type" value="Genomic_DNA"/>
</dbReference>
<dbReference type="Pfam" id="PF03703">
    <property type="entry name" value="bPH_2"/>
    <property type="match status" value="1"/>
</dbReference>
<evidence type="ECO:0000313" key="3">
    <source>
        <dbReference type="EMBL" id="SFX76861.1"/>
    </source>
</evidence>
<dbReference type="InterPro" id="IPR005182">
    <property type="entry name" value="YdbS-like_PH"/>
</dbReference>
<accession>A0A1K1ZTR1</accession>
<feature type="domain" description="YdbS-like PH" evidence="2">
    <location>
        <begin position="56"/>
        <end position="132"/>
    </location>
</feature>
<feature type="transmembrane region" description="Helical" evidence="1">
    <location>
        <begin position="31"/>
        <end position="50"/>
    </location>
</feature>
<dbReference type="PANTHER" id="PTHR34473:SF3">
    <property type="entry name" value="TRANSMEMBRANE PROTEIN-RELATED"/>
    <property type="match status" value="1"/>
</dbReference>
<sequence>MWRVRLAVSSVAAVIGAGLLSSVQTTVPSAWPWVGSGALLATAVAAVLLLPPWWFRLHRWEVTGTAVYVRAGYLRREWGITATSHVQTVDIRRGPLEQRLGLATVLVTTASAKGELKLHGLDATTAAELAERLLILAHATPGDAT</sequence>
<keyword evidence="1" id="KW-0812">Transmembrane</keyword>
<organism evidence="3 4">
    <name type="scientific">Streptomyces atratus</name>
    <dbReference type="NCBI Taxonomy" id="1893"/>
    <lineage>
        <taxon>Bacteria</taxon>
        <taxon>Bacillati</taxon>
        <taxon>Actinomycetota</taxon>
        <taxon>Actinomycetes</taxon>
        <taxon>Kitasatosporales</taxon>
        <taxon>Streptomycetaceae</taxon>
        <taxon>Streptomyces</taxon>
    </lineage>
</organism>
<dbReference type="PANTHER" id="PTHR34473">
    <property type="entry name" value="UPF0699 TRANSMEMBRANE PROTEIN YDBS"/>
    <property type="match status" value="1"/>
</dbReference>
<evidence type="ECO:0000256" key="1">
    <source>
        <dbReference type="SAM" id="Phobius"/>
    </source>
</evidence>
<protein>
    <recommendedName>
        <fullName evidence="2">YdbS-like PH domain-containing protein</fullName>
    </recommendedName>
</protein>
<name>A0A1K1ZTR1_STRAR</name>
<keyword evidence="1" id="KW-1133">Transmembrane helix</keyword>
<gene>
    <name evidence="3" type="ORF">SAMN02787144_100670</name>
</gene>
<dbReference type="STRING" id="1893.SAMN02787144_100670"/>
<reference evidence="3 4" key="1">
    <citation type="submission" date="2016-11" db="EMBL/GenBank/DDBJ databases">
        <authorList>
            <person name="Jaros S."/>
            <person name="Januszkiewicz K."/>
            <person name="Wedrychowicz H."/>
        </authorList>
    </citation>
    <scope>NUCLEOTIDE SEQUENCE [LARGE SCALE GENOMIC DNA]</scope>
    <source>
        <strain evidence="3 4">OK807</strain>
    </source>
</reference>
<dbReference type="AlphaFoldDB" id="A0A1K1ZTR1"/>
<dbReference type="RefSeq" id="WP_079179436.1">
    <property type="nucleotide sequence ID" value="NZ_CP108284.1"/>
</dbReference>